<dbReference type="PANTHER" id="PTHR43539:SF91">
    <property type="entry name" value="FAD-DEPENDENT URATE HYDROXYLASE"/>
    <property type="match status" value="1"/>
</dbReference>
<accession>A0A250B3Y0</accession>
<evidence type="ECO:0000313" key="2">
    <source>
        <dbReference type="EMBL" id="ATA20940.1"/>
    </source>
</evidence>
<proteinExistence type="predicted"/>
<dbReference type="InterPro" id="IPR050982">
    <property type="entry name" value="Auxin_biosynth/cation_transpt"/>
</dbReference>
<name>A0A250B3Y0_9GAMM</name>
<organism evidence="2 3">
    <name type="scientific">Gibbsiella quercinecans</name>
    <dbReference type="NCBI Taxonomy" id="929813"/>
    <lineage>
        <taxon>Bacteria</taxon>
        <taxon>Pseudomonadati</taxon>
        <taxon>Pseudomonadota</taxon>
        <taxon>Gammaproteobacteria</taxon>
        <taxon>Enterobacterales</taxon>
        <taxon>Yersiniaceae</taxon>
        <taxon>Gibbsiella</taxon>
    </lineage>
</organism>
<dbReference type="GO" id="GO:0004497">
    <property type="term" value="F:monooxygenase activity"/>
    <property type="evidence" value="ECO:0007669"/>
    <property type="project" value="TreeGrafter"/>
</dbReference>
<evidence type="ECO:0000256" key="1">
    <source>
        <dbReference type="ARBA" id="ARBA00023002"/>
    </source>
</evidence>
<dbReference type="OrthoDB" id="8671611at2"/>
<dbReference type="PRINTS" id="PR00411">
    <property type="entry name" value="PNDRDTASEI"/>
</dbReference>
<dbReference type="Pfam" id="PF13738">
    <property type="entry name" value="Pyr_redox_3"/>
    <property type="match status" value="1"/>
</dbReference>
<dbReference type="KEGG" id="gqu:AWC35_17225"/>
<dbReference type="AlphaFoldDB" id="A0A250B3Y0"/>
<sequence>MSSHHTTLKALEQRLADDLSLLELPAKPWIPPRHYQQHAVHDVIIIGAGMCGLTAAASLRFLGVDNLLCLDKSPAGLEGPWLKFARMETLRSPKQLTGPALGLPALTFRAWYQAQFGNAAWEALGKIPRTQWMDYLAWYRKVLQLPVVNQVEVTDIRSIEPGLFALHTQDLANGGTQIYYARRVVLANGRDGLGGPYVPGIAHSVDQRFWAHSADDIDFTQLAGKHIAVIGAGASAMDNAATALELGAAQVDLFIRRGDIPRINKFTGIASQGVVHGFQALDDHWKWKFLHHTLAAQTPPPRDSTLRVSRHPNGRFWLNSPVLSLKQQGERVLLATPSGTHELDFVIFATGFRVDLAQKPELARFASAIKFWQDAFTPPAGEEQGELATSPYLGDDFSFQEKQPGQCPALHRIYCFNYPSTLSHGKLSGDIPAVSEGARRLAQGIVRSIFVEDRETHFANLVAFDTPELLGDEWQDANHE</sequence>
<dbReference type="Proteomes" id="UP000217182">
    <property type="component" value="Chromosome"/>
</dbReference>
<dbReference type="Gene3D" id="3.50.50.60">
    <property type="entry name" value="FAD/NAD(P)-binding domain"/>
    <property type="match status" value="1"/>
</dbReference>
<dbReference type="SUPFAM" id="SSF51905">
    <property type="entry name" value="FAD/NAD(P)-binding domain"/>
    <property type="match status" value="1"/>
</dbReference>
<reference evidence="2 3" key="1">
    <citation type="submission" date="2016-01" db="EMBL/GenBank/DDBJ databases">
        <authorList>
            <person name="Oliw E.H."/>
        </authorList>
    </citation>
    <scope>NUCLEOTIDE SEQUENCE [LARGE SCALE GENOMIC DNA]</scope>
    <source>
        <strain evidence="2 3">FRB97</strain>
    </source>
</reference>
<dbReference type="PANTHER" id="PTHR43539">
    <property type="entry name" value="FLAVIN-BINDING MONOOXYGENASE-LIKE PROTEIN (AFU_ORTHOLOGUE AFUA_4G09220)"/>
    <property type="match status" value="1"/>
</dbReference>
<evidence type="ECO:0000313" key="3">
    <source>
        <dbReference type="Proteomes" id="UP000217182"/>
    </source>
</evidence>
<dbReference type="PRINTS" id="PR00368">
    <property type="entry name" value="FADPNR"/>
</dbReference>
<dbReference type="RefSeq" id="WP_095847527.1">
    <property type="nucleotide sequence ID" value="NZ_CP014136.1"/>
</dbReference>
<protein>
    <submittedName>
        <fullName evidence="2">FAD-dependent oxidoreductase</fullName>
    </submittedName>
</protein>
<dbReference type="InterPro" id="IPR036188">
    <property type="entry name" value="FAD/NAD-bd_sf"/>
</dbReference>
<keyword evidence="1" id="KW-0560">Oxidoreductase</keyword>
<keyword evidence="3" id="KW-1185">Reference proteome</keyword>
<dbReference type="GO" id="GO:0050660">
    <property type="term" value="F:flavin adenine dinucleotide binding"/>
    <property type="evidence" value="ECO:0007669"/>
    <property type="project" value="TreeGrafter"/>
</dbReference>
<dbReference type="EMBL" id="CP014136">
    <property type="protein sequence ID" value="ATA20940.1"/>
    <property type="molecule type" value="Genomic_DNA"/>
</dbReference>
<gene>
    <name evidence="2" type="ORF">AWC35_17225</name>
</gene>